<accession>A0ACA9NJ33</accession>
<gene>
    <name evidence="1" type="ORF">RPERSI_LOCUS8180</name>
</gene>
<feature type="non-terminal residue" evidence="1">
    <location>
        <position position="1"/>
    </location>
</feature>
<sequence>MTKVVEKPFYEVNIDCGYGTNKVQYSTFKEFYSSNVAVKDNKIIKEKTLISESFKVSDELVAFKMDNNIGEGQVNYDSIFNEYHGDFPARLGTSKKNQKISTQHTNKQENALIKRDIDSQFYDSLSDDDKILIHQELEDTKEDQIEDENISYLEHKKIVQYVEEHNRNFLAKAMEVDGISDMNRAGKFSRSNYSKYFSTYGAFSNTGNCFNVMLEHIAEILQLPMVHQQTKFGRRTLWQLDQYTKNMIIEKNTISGYVFDKIYLRFHPHNNTWIGNHVALEPFEDGFGKCIAIPFDLFFNSHVHPEFQMLEWNTSRRHGSRKVIRDCEEFELTRKRKPSFDASQLFESLDPLVFNDFDAHAYYDSIKYLYWARTQEQFDKELRLFKIAKSQKAGCSNYSSVGHSWCIPNLMQGLSDKYEVELEIDQLIGRSLDCYDDFLKSLNQVLPLEDNTQIYY</sequence>
<proteinExistence type="predicted"/>
<evidence type="ECO:0000313" key="1">
    <source>
        <dbReference type="EMBL" id="CAG8658690.1"/>
    </source>
</evidence>
<name>A0ACA9NJ33_9GLOM</name>
<evidence type="ECO:0000313" key="2">
    <source>
        <dbReference type="Proteomes" id="UP000789920"/>
    </source>
</evidence>
<organism evidence="1 2">
    <name type="scientific">Racocetra persica</name>
    <dbReference type="NCBI Taxonomy" id="160502"/>
    <lineage>
        <taxon>Eukaryota</taxon>
        <taxon>Fungi</taxon>
        <taxon>Fungi incertae sedis</taxon>
        <taxon>Mucoromycota</taxon>
        <taxon>Glomeromycotina</taxon>
        <taxon>Glomeromycetes</taxon>
        <taxon>Diversisporales</taxon>
        <taxon>Gigasporaceae</taxon>
        <taxon>Racocetra</taxon>
    </lineage>
</organism>
<comment type="caution">
    <text evidence="1">The sequence shown here is derived from an EMBL/GenBank/DDBJ whole genome shotgun (WGS) entry which is preliminary data.</text>
</comment>
<reference evidence="1" key="1">
    <citation type="submission" date="2021-06" db="EMBL/GenBank/DDBJ databases">
        <authorList>
            <person name="Kallberg Y."/>
            <person name="Tangrot J."/>
            <person name="Rosling A."/>
        </authorList>
    </citation>
    <scope>NUCLEOTIDE SEQUENCE</scope>
    <source>
        <strain evidence="1">MA461A</strain>
    </source>
</reference>
<dbReference type="Proteomes" id="UP000789920">
    <property type="component" value="Unassembled WGS sequence"/>
</dbReference>
<dbReference type="EMBL" id="CAJVQC010014595">
    <property type="protein sequence ID" value="CAG8658690.1"/>
    <property type="molecule type" value="Genomic_DNA"/>
</dbReference>
<protein>
    <submittedName>
        <fullName evidence="1">34923_t:CDS:1</fullName>
    </submittedName>
</protein>
<feature type="non-terminal residue" evidence="1">
    <location>
        <position position="456"/>
    </location>
</feature>
<keyword evidence="2" id="KW-1185">Reference proteome</keyword>